<evidence type="ECO:0000313" key="8">
    <source>
        <dbReference type="EMBL" id="MFD1055816.1"/>
    </source>
</evidence>
<dbReference type="InterPro" id="IPR017583">
    <property type="entry name" value="Tagatose/fructose_Pkinase"/>
</dbReference>
<dbReference type="PANTHER" id="PTHR46566:SF5">
    <property type="entry name" value="1-PHOSPHOFRUCTOKINASE"/>
    <property type="match status" value="1"/>
</dbReference>
<evidence type="ECO:0000313" key="9">
    <source>
        <dbReference type="Proteomes" id="UP001597046"/>
    </source>
</evidence>
<keyword evidence="5" id="KW-0067">ATP-binding</keyword>
<comment type="caution">
    <text evidence="8">The sequence shown here is derived from an EMBL/GenBank/DDBJ whole genome shotgun (WGS) entry which is preliminary data.</text>
</comment>
<organism evidence="8 9">
    <name type="scientific">Terrabacter terrigena</name>
    <dbReference type="NCBI Taxonomy" id="574718"/>
    <lineage>
        <taxon>Bacteria</taxon>
        <taxon>Bacillati</taxon>
        <taxon>Actinomycetota</taxon>
        <taxon>Actinomycetes</taxon>
        <taxon>Micrococcales</taxon>
        <taxon>Intrasporangiaceae</taxon>
        <taxon>Terrabacter</taxon>
    </lineage>
</organism>
<dbReference type="SUPFAM" id="SSF53613">
    <property type="entry name" value="Ribokinase-like"/>
    <property type="match status" value="1"/>
</dbReference>
<dbReference type="Proteomes" id="UP001597046">
    <property type="component" value="Unassembled WGS sequence"/>
</dbReference>
<comment type="similarity">
    <text evidence="1">Belongs to the carbohydrate kinase PfkB family.</text>
</comment>
<proteinExistence type="inferred from homology"/>
<dbReference type="CDD" id="cd01164">
    <property type="entry name" value="FruK_PfkB_like"/>
    <property type="match status" value="1"/>
</dbReference>
<evidence type="ECO:0000256" key="6">
    <source>
        <dbReference type="PIRNR" id="PIRNR000535"/>
    </source>
</evidence>
<evidence type="ECO:0000256" key="3">
    <source>
        <dbReference type="ARBA" id="ARBA00022741"/>
    </source>
</evidence>
<feature type="domain" description="Carbohydrate kinase PfkB" evidence="7">
    <location>
        <begin position="15"/>
        <end position="300"/>
    </location>
</feature>
<gene>
    <name evidence="8" type="ORF">ACFQ2V_15990</name>
</gene>
<dbReference type="InterPro" id="IPR029056">
    <property type="entry name" value="Ribokinase-like"/>
</dbReference>
<dbReference type="NCBIfam" id="TIGR03168">
    <property type="entry name" value="1-PFK"/>
    <property type="match status" value="1"/>
</dbReference>
<sequence>MILTLTPSPALDITYAVTSVALGESHRVGSVSERAGGKGLNVAAVLSAMGRKAVAVAPVGALEIELFAADLDARRVPHRLVSSPLPTRRSVAVVEADGRATLLNEPGTAQSQRVWERVADEIAQLAPDAEVLTVSGSLPPGTDPDFVRRVTVRAHEAGLRVVLDVTGIHLTRALGAGPDLVKPNRLEAAVTLAGLGRGEVPSVRGAARALVTAGARCAVVSDGTDGLVLVHDDVSLHAYLRRPLSGNPTGAGDALTAALAVELADHGAGGLPQGRDEWAAALRHGVAWSAAAVLQPVAGSVDPADVDRLLPAVEIEEIRT</sequence>
<keyword evidence="4" id="KW-0418">Kinase</keyword>
<dbReference type="PROSITE" id="PS00583">
    <property type="entry name" value="PFKB_KINASES_1"/>
    <property type="match status" value="1"/>
</dbReference>
<evidence type="ECO:0000256" key="4">
    <source>
        <dbReference type="ARBA" id="ARBA00022777"/>
    </source>
</evidence>
<dbReference type="InterPro" id="IPR011611">
    <property type="entry name" value="PfkB_dom"/>
</dbReference>
<keyword evidence="2 6" id="KW-0808">Transferase</keyword>
<evidence type="ECO:0000259" key="7">
    <source>
        <dbReference type="Pfam" id="PF00294"/>
    </source>
</evidence>
<dbReference type="InterPro" id="IPR002173">
    <property type="entry name" value="Carboh/pur_kinase_PfkB_CS"/>
</dbReference>
<dbReference type="PIRSF" id="PIRSF000535">
    <property type="entry name" value="1PFK/6PFK/LacC"/>
    <property type="match status" value="1"/>
</dbReference>
<keyword evidence="3" id="KW-0547">Nucleotide-binding</keyword>
<dbReference type="Gene3D" id="3.40.1190.20">
    <property type="match status" value="1"/>
</dbReference>
<protein>
    <submittedName>
        <fullName evidence="8">1-phosphofructokinase family hexose kinase</fullName>
    </submittedName>
</protein>
<evidence type="ECO:0000256" key="1">
    <source>
        <dbReference type="ARBA" id="ARBA00010688"/>
    </source>
</evidence>
<evidence type="ECO:0000256" key="2">
    <source>
        <dbReference type="ARBA" id="ARBA00022679"/>
    </source>
</evidence>
<reference evidence="9" key="1">
    <citation type="journal article" date="2019" name="Int. J. Syst. Evol. Microbiol.">
        <title>The Global Catalogue of Microorganisms (GCM) 10K type strain sequencing project: providing services to taxonomists for standard genome sequencing and annotation.</title>
        <authorList>
            <consortium name="The Broad Institute Genomics Platform"/>
            <consortium name="The Broad Institute Genome Sequencing Center for Infectious Disease"/>
            <person name="Wu L."/>
            <person name="Ma J."/>
        </authorList>
    </citation>
    <scope>NUCLEOTIDE SEQUENCE [LARGE SCALE GENOMIC DNA]</scope>
    <source>
        <strain evidence="9">CCUG 57508</strain>
    </source>
</reference>
<name>A0ABW3MZ04_9MICO</name>
<evidence type="ECO:0000256" key="5">
    <source>
        <dbReference type="ARBA" id="ARBA00022840"/>
    </source>
</evidence>
<dbReference type="EMBL" id="JBHTKH010000011">
    <property type="protein sequence ID" value="MFD1055816.1"/>
    <property type="molecule type" value="Genomic_DNA"/>
</dbReference>
<dbReference type="Pfam" id="PF00294">
    <property type="entry name" value="PfkB"/>
    <property type="match status" value="1"/>
</dbReference>
<dbReference type="PANTHER" id="PTHR46566">
    <property type="entry name" value="1-PHOSPHOFRUCTOKINASE-RELATED"/>
    <property type="match status" value="1"/>
</dbReference>
<dbReference type="RefSeq" id="WP_386053850.1">
    <property type="nucleotide sequence ID" value="NZ_JBHTKH010000011.1"/>
</dbReference>
<keyword evidence="9" id="KW-1185">Reference proteome</keyword>
<accession>A0ABW3MZ04</accession>